<dbReference type="STRING" id="390242.SAMN04488024_110136"/>
<comment type="similarity">
    <text evidence="1">Belongs to the DinB family.</text>
</comment>
<dbReference type="AlphaFoldDB" id="A0A1G6ZJ98"/>
<proteinExistence type="inferred from homology"/>
<name>A0A1G6ZJ98_9SPHI</name>
<dbReference type="InterPro" id="IPR034660">
    <property type="entry name" value="DinB/YfiT-like"/>
</dbReference>
<dbReference type="RefSeq" id="WP_090771627.1">
    <property type="nucleotide sequence ID" value="NZ_FMZH01000010.1"/>
</dbReference>
<dbReference type="Pfam" id="PF05163">
    <property type="entry name" value="DinB"/>
    <property type="match status" value="1"/>
</dbReference>
<dbReference type="SUPFAM" id="SSF109854">
    <property type="entry name" value="DinB/YfiT-like putative metalloenzymes"/>
    <property type="match status" value="1"/>
</dbReference>
<accession>A0A1G6ZJ98</accession>
<evidence type="ECO:0000256" key="1">
    <source>
        <dbReference type="ARBA" id="ARBA00008635"/>
    </source>
</evidence>
<gene>
    <name evidence="4" type="ORF">SAMN04488024_110136</name>
</gene>
<organism evidence="4 5">
    <name type="scientific">Pedobacter soli</name>
    <dbReference type="NCBI Taxonomy" id="390242"/>
    <lineage>
        <taxon>Bacteria</taxon>
        <taxon>Pseudomonadati</taxon>
        <taxon>Bacteroidota</taxon>
        <taxon>Sphingobacteriia</taxon>
        <taxon>Sphingobacteriales</taxon>
        <taxon>Sphingobacteriaceae</taxon>
        <taxon>Pedobacter</taxon>
    </lineage>
</organism>
<feature type="binding site" evidence="3">
    <location>
        <position position="120"/>
    </location>
    <ligand>
        <name>a divalent metal cation</name>
        <dbReference type="ChEBI" id="CHEBI:60240"/>
    </ligand>
</feature>
<dbReference type="Proteomes" id="UP000199455">
    <property type="component" value="Unassembled WGS sequence"/>
</dbReference>
<dbReference type="EMBL" id="FMZH01000010">
    <property type="protein sequence ID" value="SDE02814.1"/>
    <property type="molecule type" value="Genomic_DNA"/>
</dbReference>
<evidence type="ECO:0000256" key="3">
    <source>
        <dbReference type="PIRSR" id="PIRSR607837-1"/>
    </source>
</evidence>
<dbReference type="PANTHER" id="PTHR37302">
    <property type="entry name" value="SLR1116 PROTEIN"/>
    <property type="match status" value="1"/>
</dbReference>
<reference evidence="5" key="1">
    <citation type="submission" date="2016-10" db="EMBL/GenBank/DDBJ databases">
        <authorList>
            <person name="Varghese N."/>
            <person name="Submissions S."/>
        </authorList>
    </citation>
    <scope>NUCLEOTIDE SEQUENCE [LARGE SCALE GENOMIC DNA]</scope>
    <source>
        <strain evidence="5">DSM 18609</strain>
    </source>
</reference>
<evidence type="ECO:0000313" key="5">
    <source>
        <dbReference type="Proteomes" id="UP000199455"/>
    </source>
</evidence>
<dbReference type="InterPro" id="IPR007837">
    <property type="entry name" value="DinB"/>
</dbReference>
<dbReference type="GO" id="GO:0046872">
    <property type="term" value="F:metal ion binding"/>
    <property type="evidence" value="ECO:0007669"/>
    <property type="project" value="UniProtKB-KW"/>
</dbReference>
<dbReference type="PANTHER" id="PTHR37302:SF3">
    <property type="entry name" value="DAMAGE-INDUCIBLE PROTEIN DINB"/>
    <property type="match status" value="1"/>
</dbReference>
<feature type="binding site" evidence="3">
    <location>
        <position position="116"/>
    </location>
    <ligand>
        <name>a divalent metal cation</name>
        <dbReference type="ChEBI" id="CHEBI:60240"/>
    </ligand>
</feature>
<evidence type="ECO:0000256" key="2">
    <source>
        <dbReference type="ARBA" id="ARBA00022723"/>
    </source>
</evidence>
<protein>
    <submittedName>
        <fullName evidence="4">Uncharacterized damage-inducible protein DinB (Forms a four-helix bundle)</fullName>
    </submittedName>
</protein>
<keyword evidence="5" id="KW-1185">Reference proteome</keyword>
<keyword evidence="2 3" id="KW-0479">Metal-binding</keyword>
<dbReference type="Gene3D" id="1.20.120.450">
    <property type="entry name" value="dinb family like domain"/>
    <property type="match status" value="1"/>
</dbReference>
<feature type="binding site" evidence="3">
    <location>
        <position position="37"/>
    </location>
    <ligand>
        <name>a divalent metal cation</name>
        <dbReference type="ChEBI" id="CHEBI:60240"/>
    </ligand>
</feature>
<sequence>MLQQFCSYNNWANSTLLAALKTNADVLPQSCVNLFSHIMNAQMIWLYRINGQQPTVSVWQEHNLETCSVLLAESGQGLAAIENPEDHALPLIQYRNSAGTAFETAVPDILLHVFNHGTYHRAQIAKEMKQHGIDPVNTDYIQFVRLKTSQSS</sequence>
<evidence type="ECO:0000313" key="4">
    <source>
        <dbReference type="EMBL" id="SDE02814.1"/>
    </source>
</evidence>